<proteinExistence type="inferred from homology"/>
<dbReference type="Proteomes" id="UP000663882">
    <property type="component" value="Unassembled WGS sequence"/>
</dbReference>
<dbReference type="AlphaFoldDB" id="A0A815ANQ3"/>
<dbReference type="GO" id="GO:0005694">
    <property type="term" value="C:chromosome"/>
    <property type="evidence" value="ECO:0007669"/>
    <property type="project" value="TreeGrafter"/>
</dbReference>
<comment type="caution">
    <text evidence="5">The sequence shown here is derived from an EMBL/GenBank/DDBJ whole genome shotgun (WGS) entry which is preliminary data.</text>
</comment>
<dbReference type="GO" id="GO:0009378">
    <property type="term" value="F:four-way junction helicase activity"/>
    <property type="evidence" value="ECO:0007669"/>
    <property type="project" value="TreeGrafter"/>
</dbReference>
<dbReference type="Gene3D" id="3.40.50.300">
    <property type="entry name" value="P-loop containing nucleotide triphosphate hydrolases"/>
    <property type="match status" value="2"/>
</dbReference>
<dbReference type="GO" id="GO:0043138">
    <property type="term" value="F:3'-5' DNA helicase activity"/>
    <property type="evidence" value="ECO:0007669"/>
    <property type="project" value="TreeGrafter"/>
</dbReference>
<reference evidence="5" key="1">
    <citation type="submission" date="2021-02" db="EMBL/GenBank/DDBJ databases">
        <authorList>
            <person name="Nowell W R."/>
        </authorList>
    </citation>
    <scope>NUCLEOTIDE SEQUENCE</scope>
</reference>
<organism evidence="5 6">
    <name type="scientific">Rotaria sordida</name>
    <dbReference type="NCBI Taxonomy" id="392033"/>
    <lineage>
        <taxon>Eukaryota</taxon>
        <taxon>Metazoa</taxon>
        <taxon>Spiralia</taxon>
        <taxon>Gnathifera</taxon>
        <taxon>Rotifera</taxon>
        <taxon>Eurotatoria</taxon>
        <taxon>Bdelloidea</taxon>
        <taxon>Philodinida</taxon>
        <taxon>Philodinidae</taxon>
        <taxon>Rotaria</taxon>
    </lineage>
</organism>
<evidence type="ECO:0000313" key="6">
    <source>
        <dbReference type="Proteomes" id="UP000663882"/>
    </source>
</evidence>
<keyword evidence="3" id="KW-0413">Isomerase</keyword>
<comment type="similarity">
    <text evidence="1">Belongs to the helicase family. RecQ subfamily.</text>
</comment>
<dbReference type="PANTHER" id="PTHR13710">
    <property type="entry name" value="DNA HELICASE RECQ FAMILY MEMBER"/>
    <property type="match status" value="1"/>
</dbReference>
<keyword evidence="4" id="KW-0539">Nucleus</keyword>
<accession>A0A815ANQ3</accession>
<dbReference type="OrthoDB" id="10261556at2759"/>
<dbReference type="InterPro" id="IPR027417">
    <property type="entry name" value="P-loop_NTPase"/>
</dbReference>
<dbReference type="GO" id="GO:0005634">
    <property type="term" value="C:nucleus"/>
    <property type="evidence" value="ECO:0007669"/>
    <property type="project" value="TreeGrafter"/>
</dbReference>
<evidence type="ECO:0000256" key="1">
    <source>
        <dbReference type="ARBA" id="ARBA00005446"/>
    </source>
</evidence>
<sequence>MVNIPMTTMFYLCLLSSKESHDIRRDYLQLSQLRLNYPKINITLLTATATLCVQQDILQQLNITGNYKLFTQSFNRSNLIYECISKESNDLALSQIVNLIKINYQNQCGIIYCFSRVECDRAAQYLLAHNIHALSYHAGLNDSL</sequence>
<dbReference type="SUPFAM" id="SSF52540">
    <property type="entry name" value="P-loop containing nucleoside triphosphate hydrolases"/>
    <property type="match status" value="1"/>
</dbReference>
<dbReference type="GO" id="GO:0000724">
    <property type="term" value="P:double-strand break repair via homologous recombination"/>
    <property type="evidence" value="ECO:0007669"/>
    <property type="project" value="TreeGrafter"/>
</dbReference>
<evidence type="ECO:0000256" key="4">
    <source>
        <dbReference type="ARBA" id="ARBA00023242"/>
    </source>
</evidence>
<keyword evidence="2" id="KW-0238">DNA-binding</keyword>
<gene>
    <name evidence="5" type="ORF">RFH988_LOCUS27581</name>
</gene>
<evidence type="ECO:0000256" key="3">
    <source>
        <dbReference type="ARBA" id="ARBA00023235"/>
    </source>
</evidence>
<evidence type="ECO:0000313" key="5">
    <source>
        <dbReference type="EMBL" id="CAF1259196.1"/>
    </source>
</evidence>
<name>A0A815ANQ3_9BILA</name>
<protein>
    <submittedName>
        <fullName evidence="5">Uncharacterized protein</fullName>
    </submittedName>
</protein>
<dbReference type="PANTHER" id="PTHR13710:SF153">
    <property type="entry name" value="RECQ-LIKE DNA HELICASE BLM"/>
    <property type="match status" value="1"/>
</dbReference>
<dbReference type="EMBL" id="CAJNOO010002348">
    <property type="protein sequence ID" value="CAF1259196.1"/>
    <property type="molecule type" value="Genomic_DNA"/>
</dbReference>
<evidence type="ECO:0000256" key="2">
    <source>
        <dbReference type="ARBA" id="ARBA00023125"/>
    </source>
</evidence>
<dbReference type="GO" id="GO:0005737">
    <property type="term" value="C:cytoplasm"/>
    <property type="evidence" value="ECO:0007669"/>
    <property type="project" value="TreeGrafter"/>
</dbReference>
<dbReference type="GO" id="GO:0003677">
    <property type="term" value="F:DNA binding"/>
    <property type="evidence" value="ECO:0007669"/>
    <property type="project" value="UniProtKB-KW"/>
</dbReference>